<feature type="region of interest" description="Disordered" evidence="8">
    <location>
        <begin position="1274"/>
        <end position="1293"/>
    </location>
</feature>
<dbReference type="Gene3D" id="3.40.50.200">
    <property type="entry name" value="Peptidase S8/S53 domain"/>
    <property type="match status" value="2"/>
</dbReference>
<dbReference type="PANTHER" id="PTHR43806:SF66">
    <property type="entry name" value="SERIN ENDOPEPTIDASE"/>
    <property type="match status" value="1"/>
</dbReference>
<feature type="region of interest" description="Disordered" evidence="8">
    <location>
        <begin position="953"/>
        <end position="977"/>
    </location>
</feature>
<evidence type="ECO:0000256" key="1">
    <source>
        <dbReference type="ARBA" id="ARBA00011073"/>
    </source>
</evidence>
<feature type="domain" description="C5a peptidase/Subtilisin-like protease SBT2-like Fn3-like" evidence="11">
    <location>
        <begin position="666"/>
        <end position="780"/>
    </location>
</feature>
<dbReference type="Pfam" id="PF06280">
    <property type="entry name" value="fn3_5"/>
    <property type="match status" value="1"/>
</dbReference>
<dbReference type="InterPro" id="IPR000209">
    <property type="entry name" value="Peptidase_S8/S53_dom"/>
</dbReference>
<organism evidence="12 13">
    <name type="scientific">Sporothrix curviconia</name>
    <dbReference type="NCBI Taxonomy" id="1260050"/>
    <lineage>
        <taxon>Eukaryota</taxon>
        <taxon>Fungi</taxon>
        <taxon>Dikarya</taxon>
        <taxon>Ascomycota</taxon>
        <taxon>Pezizomycotina</taxon>
        <taxon>Sordariomycetes</taxon>
        <taxon>Sordariomycetidae</taxon>
        <taxon>Ophiostomatales</taxon>
        <taxon>Ophiostomataceae</taxon>
        <taxon>Sporothrix</taxon>
    </lineage>
</organism>
<evidence type="ECO:0000256" key="5">
    <source>
        <dbReference type="ARBA" id="ARBA00022825"/>
    </source>
</evidence>
<evidence type="ECO:0000256" key="4">
    <source>
        <dbReference type="ARBA" id="ARBA00022801"/>
    </source>
</evidence>
<keyword evidence="5 6" id="KW-0720">Serine protease</keyword>
<dbReference type="Proteomes" id="UP001642405">
    <property type="component" value="Unassembled WGS sequence"/>
</dbReference>
<dbReference type="InterPro" id="IPR023827">
    <property type="entry name" value="Peptidase_S8_Asp-AS"/>
</dbReference>
<dbReference type="InterPro" id="IPR010435">
    <property type="entry name" value="C5a/SBT2-like_Fn3"/>
</dbReference>
<protein>
    <submittedName>
        <fullName evidence="12">Uncharacterized protein</fullName>
    </submittedName>
</protein>
<evidence type="ECO:0000259" key="10">
    <source>
        <dbReference type="Pfam" id="PF00082"/>
    </source>
</evidence>
<dbReference type="InterPro" id="IPR050131">
    <property type="entry name" value="Peptidase_S8_subtilisin-like"/>
</dbReference>
<keyword evidence="4 6" id="KW-0378">Hydrolase</keyword>
<keyword evidence="3 9" id="KW-0732">Signal</keyword>
<dbReference type="PROSITE" id="PS00138">
    <property type="entry name" value="SUBTILASE_SER"/>
    <property type="match status" value="1"/>
</dbReference>
<dbReference type="PANTHER" id="PTHR43806">
    <property type="entry name" value="PEPTIDASE S8"/>
    <property type="match status" value="1"/>
</dbReference>
<evidence type="ECO:0000256" key="8">
    <source>
        <dbReference type="SAM" id="MobiDB-lite"/>
    </source>
</evidence>
<dbReference type="InterPro" id="IPR023828">
    <property type="entry name" value="Peptidase_S8_Ser-AS"/>
</dbReference>
<gene>
    <name evidence="12" type="ORF">SCUCBS95973_008395</name>
</gene>
<dbReference type="PROSITE" id="PS00137">
    <property type="entry name" value="SUBTILASE_HIS"/>
    <property type="match status" value="1"/>
</dbReference>
<evidence type="ECO:0000256" key="3">
    <source>
        <dbReference type="ARBA" id="ARBA00022729"/>
    </source>
</evidence>
<feature type="active site" description="Charge relay system" evidence="6">
    <location>
        <position position="579"/>
    </location>
</feature>
<evidence type="ECO:0000259" key="11">
    <source>
        <dbReference type="Pfam" id="PF06280"/>
    </source>
</evidence>
<sequence length="1426" mass="146714">MVRLSLAALAGLSVLASAQDSPWTTEQLLASRRPLSSTTSGTTAIPGRYIIELSPDSAVSASKSKRDLAARAASISSQIQAGLGLSSRVRHDYASVSGRFDGVSIDVGDVDDASATADTAGIASTSSTASSGGGAQHYDTLEDLRRLDGVANVWPVERILLNATAFEIKAAGSADSNSSWNPHAVTGVDRVHASGNTGAGQTVCVVDTGVQVDHPALTGRVMGRSLVTSADAVGGSTGDANAASVTDCTGHGTFVSSMITGSTADFVGSAPGAGVYMYKVFASCDGSTTSDLILMGILAADADGWCAAISVSAGSDQGYAGSPVSRVAGSVAADRLVVVAAGNEGSEGIFYASTPASGEEVISVGSAQAGQTLGWPATLRSSSGETFAVTYVTPSGARLDEAVEGAPVSFDTGDTCNPSSPDIPSTGSKVNNTAAALVIRRGICSDGKGYDAATAAGFGYYLLYDSYGQGVTYLDDVVESMTVYGIAKLFAVVTSDVGPWTSAQISAGHNVTLDIPGPDDPDAGASAFASQIPGAGQMSTYSSWGPTFENGFYPCITAPGGNVYGAIPVSSYAISSGTSFSTPYIAGVAALYFAARNGSGGSPADFKARLYSTASLLAAYAGDGLDGPTAGGSIIASVAPLSQQGAGLVDAAALVAYGTTVSPALIALNDTANRAAAHTVTLANGGTVAVTYNVSHVAAPSVQSQDEYMYPMEYYPPLQTNADAAGSLVDAPEAVTLAPGESKQVTLTFAPPASPSGGTVWSGRVVFAGDNGETVSVSYVGVETITRDWTAFPAAPPVFRYDSSDGYLYPVNYGNQPYRPAESDAPELYFVLRYGTYEYSFDLVGANWTTDQFRYPLPEPAVGIDAWYGAVQSEPDITGTPSVFPAAFPVRFSGLAFMRFMAFANGTAVPSGQYRLLSRSRRMFGDVNSPDGWQLYTSDPFWVQLGDDPIPGYDSSSSTSVVPSHASSTAPVSVSSTLPPSSVTLSSEWPPITSTSASGSASASASVPVSASASTSASASASTSPTGTLPTTTFYPISTPTAAPGVFFTNIDLSLRSNTLVSTISDPGVWLALHVRLSIPEPLPENVNAVASFALPLELTGLDVDTFMPDTGGTNVAASSFDAATGVYTLTFESWVTWHVNTTGDFYVTCKLSEAAQAEIKAGTVYVFEVGAQSEDDADDTFSPSLTYAHPDRSAIYEHIYTETVPNFPQNDTVYMFAVEVPASLAQEPWTSATLSSVQTEDNGYLCSEAAIAVGTAASDGSFEPAAGETYPYTDSSALSNTTANSTSTSTSSPASIQCSVKSLKLTYVSALDDGEILQLLVPALLGIHDYSTLTLTYSLVLELANGTATSMSRSLTYYALGDTSPYWVFTGTRYVAPTTTALSSSSTASITASSTASSSALATTSLVPIPSIVGDWPCRRRERTL</sequence>
<feature type="compositionally biased region" description="Low complexity" evidence="8">
    <location>
        <begin position="955"/>
        <end position="977"/>
    </location>
</feature>
<evidence type="ECO:0000256" key="9">
    <source>
        <dbReference type="SAM" id="SignalP"/>
    </source>
</evidence>
<accession>A0ABP0CMP7</accession>
<feature type="active site" description="Charge relay system" evidence="6">
    <location>
        <position position="207"/>
    </location>
</feature>
<dbReference type="InterPro" id="IPR015500">
    <property type="entry name" value="Peptidase_S8_subtilisin-rel"/>
</dbReference>
<feature type="signal peptide" evidence="9">
    <location>
        <begin position="1"/>
        <end position="18"/>
    </location>
</feature>
<evidence type="ECO:0000256" key="7">
    <source>
        <dbReference type="RuleBase" id="RU003355"/>
    </source>
</evidence>
<evidence type="ECO:0000313" key="13">
    <source>
        <dbReference type="Proteomes" id="UP001642405"/>
    </source>
</evidence>
<evidence type="ECO:0000256" key="6">
    <source>
        <dbReference type="PROSITE-ProRule" id="PRU01240"/>
    </source>
</evidence>
<name>A0ABP0CMP7_9PEZI</name>
<evidence type="ECO:0000313" key="12">
    <source>
        <dbReference type="EMBL" id="CAK7232845.1"/>
    </source>
</evidence>
<comment type="caution">
    <text evidence="12">The sequence shown here is derived from an EMBL/GenBank/DDBJ whole genome shotgun (WGS) entry which is preliminary data.</text>
</comment>
<dbReference type="InterPro" id="IPR013783">
    <property type="entry name" value="Ig-like_fold"/>
</dbReference>
<dbReference type="EMBL" id="CAWUHB010000068">
    <property type="protein sequence ID" value="CAK7232845.1"/>
    <property type="molecule type" value="Genomic_DNA"/>
</dbReference>
<feature type="domain" description="Peptidase S8/S53" evidence="10">
    <location>
        <begin position="198"/>
        <end position="622"/>
    </location>
</feature>
<reference evidence="12 13" key="1">
    <citation type="submission" date="2024-01" db="EMBL/GenBank/DDBJ databases">
        <authorList>
            <person name="Allen C."/>
            <person name="Tagirdzhanova G."/>
        </authorList>
    </citation>
    <scope>NUCLEOTIDE SEQUENCE [LARGE SCALE GENOMIC DNA]</scope>
</reference>
<dbReference type="PROSITE" id="PS00136">
    <property type="entry name" value="SUBTILASE_ASP"/>
    <property type="match status" value="1"/>
</dbReference>
<dbReference type="InterPro" id="IPR022398">
    <property type="entry name" value="Peptidase_S8_His-AS"/>
</dbReference>
<comment type="similarity">
    <text evidence="1 6 7">Belongs to the peptidase S8 family.</text>
</comment>
<dbReference type="PROSITE" id="PS51892">
    <property type="entry name" value="SUBTILASE"/>
    <property type="match status" value="1"/>
</dbReference>
<dbReference type="Gene3D" id="2.60.40.10">
    <property type="entry name" value="Immunoglobulins"/>
    <property type="match status" value="1"/>
</dbReference>
<dbReference type="PRINTS" id="PR00723">
    <property type="entry name" value="SUBTILISIN"/>
</dbReference>
<keyword evidence="13" id="KW-1185">Reference proteome</keyword>
<evidence type="ECO:0000256" key="2">
    <source>
        <dbReference type="ARBA" id="ARBA00022670"/>
    </source>
</evidence>
<dbReference type="InterPro" id="IPR036852">
    <property type="entry name" value="Peptidase_S8/S53_dom_sf"/>
</dbReference>
<feature type="chain" id="PRO_5045511966" evidence="9">
    <location>
        <begin position="19"/>
        <end position="1426"/>
    </location>
</feature>
<keyword evidence="2 6" id="KW-0645">Protease</keyword>
<proteinExistence type="inferred from homology"/>
<dbReference type="Pfam" id="PF00082">
    <property type="entry name" value="Peptidase_S8"/>
    <property type="match status" value="1"/>
</dbReference>
<feature type="active site" description="Charge relay system" evidence="6">
    <location>
        <position position="251"/>
    </location>
</feature>
<dbReference type="SUPFAM" id="SSF52743">
    <property type="entry name" value="Subtilisin-like"/>
    <property type="match status" value="1"/>
</dbReference>